<accession>A0A1J4JE12</accession>
<protein>
    <submittedName>
        <fullName evidence="2">Uncharacterized protein</fullName>
    </submittedName>
</protein>
<feature type="region of interest" description="Disordered" evidence="1">
    <location>
        <begin position="900"/>
        <end position="923"/>
    </location>
</feature>
<dbReference type="Proteomes" id="UP000179807">
    <property type="component" value="Unassembled WGS sequence"/>
</dbReference>
<feature type="compositionally biased region" description="Acidic residues" evidence="1">
    <location>
        <begin position="904"/>
        <end position="923"/>
    </location>
</feature>
<evidence type="ECO:0000313" key="3">
    <source>
        <dbReference type="Proteomes" id="UP000179807"/>
    </source>
</evidence>
<organism evidence="2 3">
    <name type="scientific">Tritrichomonas foetus</name>
    <dbReference type="NCBI Taxonomy" id="1144522"/>
    <lineage>
        <taxon>Eukaryota</taxon>
        <taxon>Metamonada</taxon>
        <taxon>Parabasalia</taxon>
        <taxon>Tritrichomonadida</taxon>
        <taxon>Tritrichomonadidae</taxon>
        <taxon>Tritrichomonas</taxon>
    </lineage>
</organism>
<keyword evidence="3" id="KW-1185">Reference proteome</keyword>
<dbReference type="EMBL" id="MLAK01001228">
    <property type="protein sequence ID" value="OHS95677.1"/>
    <property type="molecule type" value="Genomic_DNA"/>
</dbReference>
<gene>
    <name evidence="2" type="ORF">TRFO_38184</name>
</gene>
<comment type="caution">
    <text evidence="2">The sequence shown here is derived from an EMBL/GenBank/DDBJ whole genome shotgun (WGS) entry which is preliminary data.</text>
</comment>
<dbReference type="AlphaFoldDB" id="A0A1J4JE12"/>
<dbReference type="VEuPathDB" id="TrichDB:TRFO_38184"/>
<dbReference type="RefSeq" id="XP_068348814.1">
    <property type="nucleotide sequence ID" value="XM_068511894.1"/>
</dbReference>
<feature type="region of interest" description="Disordered" evidence="1">
    <location>
        <begin position="183"/>
        <end position="222"/>
    </location>
</feature>
<evidence type="ECO:0000313" key="2">
    <source>
        <dbReference type="EMBL" id="OHS95677.1"/>
    </source>
</evidence>
<reference evidence="2" key="1">
    <citation type="submission" date="2016-10" db="EMBL/GenBank/DDBJ databases">
        <authorList>
            <person name="Benchimol M."/>
            <person name="Almeida L.G."/>
            <person name="Vasconcelos A.T."/>
            <person name="Perreira-Neves A."/>
            <person name="Rosa I.A."/>
            <person name="Tasca T."/>
            <person name="Bogo M.R."/>
            <person name="de Souza W."/>
        </authorList>
    </citation>
    <scope>NUCLEOTIDE SEQUENCE [LARGE SCALE GENOMIC DNA]</scope>
    <source>
        <strain evidence="2">K</strain>
    </source>
</reference>
<name>A0A1J4JE12_9EUKA</name>
<feature type="compositionally biased region" description="Basic and acidic residues" evidence="1">
    <location>
        <begin position="198"/>
        <end position="208"/>
    </location>
</feature>
<proteinExistence type="predicted"/>
<sequence length="923" mass="108086">MQTKIDPTHFFVPPEAWDKVKHIEKVDPIKKFNSLKAKTKFTKPINSSQLNDFFSELILNIKQEKFQFVDSFVNGFISILLNNIDLDSSIFNLSKWIFQYIYQKVENQITKFPSILIIVAIFDLLQSNLPLSVSFEHLCNLQEEYARILHKYVGDPNNEYSIATKCLAVSLCFPSTRFVFKSNSDENDQSSSQNSLNEIKHKNRENFNHRRGRKPKKSDRILKNESKKFENGKIPFIEPENVNFLPDPTIMLDKSEYFNDTELFYACFIVQYANALFFSIGSQQNDITFKQCYEFQHLLTYNELSLGSICHSISIHTSQPTTLPFVQHFFKNMNNLCGIELIKELFILNTTNSYKIMMKTFGLTPISLLFEKEEQFKKSFINLIRPFHLTISNLEATISHLADMSKNDEDKQKVLPFLGSLYSTLLKFSISSLYSIYNVIMNHFLEIVLIFHTFFEKLTLQPQLEKTEITHLSVCILTLIFELLNRLNLKSLSNKIIMGSLDSIYYLMHVQVLYENRSHTKNFYYFLLFDVEKAFQEIGSFFVSHQNIYCKYFDLALPDFLLPSVAVFGSVAYLKCSTLIKLVEYCIFSYEPQVFISTKNAILFNIAHNINNISDDNRNNSVNFNGNELNNDDKDIANHGFEVIVFYKKFCDLYFTLMSNIFFQSNSNESILNENANANDLPTVSVLEHAQKLYLLLLCECLKNSEEFTMFFVGHPLFEQIYQFSIQSITEHQMDSFDICPYLEILESLWKYNSPKIQNKLEGFDLSNLFLNIRYFDPYIANSVLRLSVRIGRKYGKFPCEINKNDFKYYPADNLSWFIKILAKEFPNVLSSNDLNQTNENDFISSILNFNEENENDNEEENEEESYFSLPWLEDYLYNFILIDKSVIIRKTPTYVSSSHIINEEEEEEEEEKHEKEIEESDF</sequence>
<dbReference type="GeneID" id="94846598"/>
<evidence type="ECO:0000256" key="1">
    <source>
        <dbReference type="SAM" id="MobiDB-lite"/>
    </source>
</evidence>